<dbReference type="Pfam" id="PF07920">
    <property type="entry name" value="DUF1684"/>
    <property type="match status" value="1"/>
</dbReference>
<feature type="transmembrane region" description="Helical" evidence="1">
    <location>
        <begin position="14"/>
        <end position="32"/>
    </location>
</feature>
<dbReference type="InterPro" id="IPR012467">
    <property type="entry name" value="DUF1684"/>
</dbReference>
<dbReference type="PANTHER" id="PTHR41913:SF1">
    <property type="entry name" value="DUF1684 DOMAIN-CONTAINING PROTEIN"/>
    <property type="match status" value="1"/>
</dbReference>
<dbReference type="EMBL" id="CAIT01000006">
    <property type="protein sequence ID" value="CCH52834.1"/>
    <property type="molecule type" value="Genomic_DNA"/>
</dbReference>
<organism evidence="2 3">
    <name type="scientific">Fibrisoma limi BUZ 3</name>
    <dbReference type="NCBI Taxonomy" id="1185876"/>
    <lineage>
        <taxon>Bacteria</taxon>
        <taxon>Pseudomonadati</taxon>
        <taxon>Bacteroidota</taxon>
        <taxon>Cytophagia</taxon>
        <taxon>Cytophagales</taxon>
        <taxon>Spirosomataceae</taxon>
        <taxon>Fibrisoma</taxon>
    </lineage>
</organism>
<dbReference type="OrthoDB" id="5493262at2"/>
<name>I2GG09_9BACT</name>
<accession>I2GG09</accession>
<evidence type="ECO:0000313" key="3">
    <source>
        <dbReference type="Proteomes" id="UP000009309"/>
    </source>
</evidence>
<dbReference type="AlphaFoldDB" id="I2GG09"/>
<gene>
    <name evidence="2" type="ORF">BN8_01868</name>
</gene>
<keyword evidence="1" id="KW-0472">Membrane</keyword>
<keyword evidence="1" id="KW-0812">Transmembrane</keyword>
<proteinExistence type="predicted"/>
<dbReference type="STRING" id="1185876.BN8_01868"/>
<dbReference type="Proteomes" id="UP000009309">
    <property type="component" value="Unassembled WGS sequence"/>
</dbReference>
<reference evidence="2 3" key="1">
    <citation type="journal article" date="2012" name="J. Bacteriol.">
        <title>Genome Sequence of the Filamentous Bacterium Fibrisoma limi BUZ 3T.</title>
        <authorList>
            <person name="Filippini M."/>
            <person name="Qi W."/>
            <person name="Jaenicke S."/>
            <person name="Goesmann A."/>
            <person name="Smits T.H."/>
            <person name="Bagheri H.C."/>
        </authorList>
    </citation>
    <scope>NUCLEOTIDE SEQUENCE [LARGE SCALE GENOMIC DNA]</scope>
    <source>
        <strain evidence="3">BUZ 3T</strain>
    </source>
</reference>
<dbReference type="PANTHER" id="PTHR41913">
    <property type="entry name" value="DUF1684 DOMAIN-CONTAINING PROTEIN"/>
    <property type="match status" value="1"/>
</dbReference>
<keyword evidence="3" id="KW-1185">Reference proteome</keyword>
<evidence type="ECO:0000256" key="1">
    <source>
        <dbReference type="SAM" id="Phobius"/>
    </source>
</evidence>
<keyword evidence="1" id="KW-1133">Transmembrane helix</keyword>
<dbReference type="eggNOG" id="COG3358">
    <property type="taxonomic scope" value="Bacteria"/>
</dbReference>
<sequence>MNTLHQKSEPLNRYALAFFCFWGLALVVVVGFRAENPAYREQLERWHQKRIESLKNENGWLNLAGLFWLQPGANPVGSDPNNLLMFPTGKAPDQLGTFRLTGDTVTFTAAPGVVVLDADKQPVLGEKPVFIPNQKASPVLSHGSLRWFIIKRGSRYAVRLRDLESPFLSEFKGIDRFPVDEAFQVKARLERPKQPRTIPILDVTGQVSQQPLVGTLVFELGGKTHRLDAVGEGSDKLFILFGDQTNRHETYGSGRFLYADVPGPNGTTTLDFNQSINPPCAFTPYATCPLPPKQNQLALAVRAGEKRYGDH</sequence>
<protein>
    <recommendedName>
        <fullName evidence="4">DUF1684 domain-containing protein</fullName>
    </recommendedName>
</protein>
<evidence type="ECO:0008006" key="4">
    <source>
        <dbReference type="Google" id="ProtNLM"/>
    </source>
</evidence>
<dbReference type="RefSeq" id="WP_009281418.1">
    <property type="nucleotide sequence ID" value="NZ_CAIT01000006.1"/>
</dbReference>
<comment type="caution">
    <text evidence="2">The sequence shown here is derived from an EMBL/GenBank/DDBJ whole genome shotgun (WGS) entry which is preliminary data.</text>
</comment>
<evidence type="ECO:0000313" key="2">
    <source>
        <dbReference type="EMBL" id="CCH52834.1"/>
    </source>
</evidence>